<organism evidence="1 2">
    <name type="scientific">Niveibacterium umoris</name>
    <dbReference type="NCBI Taxonomy" id="1193620"/>
    <lineage>
        <taxon>Bacteria</taxon>
        <taxon>Pseudomonadati</taxon>
        <taxon>Pseudomonadota</taxon>
        <taxon>Betaproteobacteria</taxon>
        <taxon>Rhodocyclales</taxon>
        <taxon>Rhodocyclaceae</taxon>
        <taxon>Niveibacterium</taxon>
    </lineage>
</organism>
<name>A0A840BRQ0_9RHOO</name>
<gene>
    <name evidence="1" type="ORF">GGR36_002423</name>
</gene>
<dbReference type="Gene3D" id="1.25.10.10">
    <property type="entry name" value="Leucine-rich Repeat Variant"/>
    <property type="match status" value="1"/>
</dbReference>
<sequence length="338" mass="37189">MSLQREMEDHVLSAVSEFVASLNSGSGVVADMTALVEVTSSLPLSNLEYWERLIRSGLYQAAAHAKPAKWKFWDKPTPFLTWIDLCSGDGFKRERTLRILAGRAPNRFFFAMAVRRLNDWVPQVRSAARDQLPSIAVASNPEDVVDVLCAVLPHWNSWGRSEDEGRQTLLTIASTESIAQVLKSRLISAAAGPLASVLAQVGKSYVLDAHLPQIASSAIQPSVRAKAYRSLLDGKATWVAGRKWEWTDIRYCQGHFMPMLCDRPLTTKKPLEETLRAASSDRSAFVRRVAGDVLIRELETLGAVGFQLANILASDGNPSVAERGKFALKKLSQKCPAA</sequence>
<dbReference type="Proteomes" id="UP000561045">
    <property type="component" value="Unassembled WGS sequence"/>
</dbReference>
<reference evidence="1 2" key="1">
    <citation type="submission" date="2020-08" db="EMBL/GenBank/DDBJ databases">
        <title>Genomic Encyclopedia of Type Strains, Phase IV (KMG-IV): sequencing the most valuable type-strain genomes for metagenomic binning, comparative biology and taxonomic classification.</title>
        <authorList>
            <person name="Goeker M."/>
        </authorList>
    </citation>
    <scope>NUCLEOTIDE SEQUENCE [LARGE SCALE GENOMIC DNA]</scope>
    <source>
        <strain evidence="1 2">DSM 106739</strain>
    </source>
</reference>
<protein>
    <submittedName>
        <fullName evidence="1">Uncharacterized protein</fullName>
    </submittedName>
</protein>
<evidence type="ECO:0000313" key="1">
    <source>
        <dbReference type="EMBL" id="MBB4013077.1"/>
    </source>
</evidence>
<proteinExistence type="predicted"/>
<dbReference type="RefSeq" id="WP_183634996.1">
    <property type="nucleotide sequence ID" value="NZ_BAABLE010000005.1"/>
</dbReference>
<comment type="caution">
    <text evidence="1">The sequence shown here is derived from an EMBL/GenBank/DDBJ whole genome shotgun (WGS) entry which is preliminary data.</text>
</comment>
<dbReference type="AlphaFoldDB" id="A0A840BRQ0"/>
<evidence type="ECO:0000313" key="2">
    <source>
        <dbReference type="Proteomes" id="UP000561045"/>
    </source>
</evidence>
<dbReference type="InterPro" id="IPR011989">
    <property type="entry name" value="ARM-like"/>
</dbReference>
<dbReference type="EMBL" id="JACIET010000002">
    <property type="protein sequence ID" value="MBB4013077.1"/>
    <property type="molecule type" value="Genomic_DNA"/>
</dbReference>
<accession>A0A840BRQ0</accession>
<keyword evidence="2" id="KW-1185">Reference proteome</keyword>